<evidence type="ECO:0000313" key="4">
    <source>
        <dbReference type="EMBL" id="KAH8093911.1"/>
    </source>
</evidence>
<dbReference type="Gene3D" id="1.10.530.10">
    <property type="match status" value="1"/>
</dbReference>
<keyword evidence="5" id="KW-1185">Reference proteome</keyword>
<protein>
    <submittedName>
        <fullName evidence="4">Lysozyme-like protein</fullName>
    </submittedName>
</protein>
<evidence type="ECO:0000313" key="5">
    <source>
        <dbReference type="Proteomes" id="UP000813824"/>
    </source>
</evidence>
<dbReference type="SUPFAM" id="SSF53955">
    <property type="entry name" value="Lysozyme-like"/>
    <property type="match status" value="1"/>
</dbReference>
<feature type="compositionally biased region" description="Low complexity" evidence="1">
    <location>
        <begin position="86"/>
        <end position="96"/>
    </location>
</feature>
<gene>
    <name evidence="4" type="ORF">BXZ70DRAFT_1035011</name>
</gene>
<feature type="compositionally biased region" description="Basic and acidic residues" evidence="1">
    <location>
        <begin position="73"/>
        <end position="85"/>
    </location>
</feature>
<evidence type="ECO:0000256" key="2">
    <source>
        <dbReference type="SAM" id="SignalP"/>
    </source>
</evidence>
<feature type="compositionally biased region" description="Polar residues" evidence="1">
    <location>
        <begin position="127"/>
        <end position="138"/>
    </location>
</feature>
<feature type="domain" description="Transglycosylase SLT" evidence="3">
    <location>
        <begin position="189"/>
        <end position="276"/>
    </location>
</feature>
<evidence type="ECO:0000256" key="1">
    <source>
        <dbReference type="SAM" id="MobiDB-lite"/>
    </source>
</evidence>
<feature type="signal peptide" evidence="2">
    <location>
        <begin position="1"/>
        <end position="19"/>
    </location>
</feature>
<name>A0A8K0UL89_9AGAR</name>
<sequence>MKLTTPFLLLAAAVGVAQASSGHHVGISRISTHHNAHARHEIRAAEPSAKKRGQRCKPKPATPAKNNAVATPPKHDEPPKNDAPKNNDPPKNNNPPKNEDKPKPPPQQGPSHGVIQVWSDQCGASGASPNPSAQSGPNGNLDWLNCGVDGGGWNPPHITPQDLITKPLRDAVNDPNSPFKACAPFLGQFESYANQNGIPAILVASIAMQESSCNPNAVGGGGEQGLMQITKEKCGGAPGGNCRDPDFNIRTGVKFFADTLRNNGNNVVKTLGQYNGWYPGLTVGKATAAANGPCCRCQNNLDYLHQTFNGWVLGISPTGFGKYHNLDRCN</sequence>
<dbReference type="Proteomes" id="UP000813824">
    <property type="component" value="Unassembled WGS sequence"/>
</dbReference>
<dbReference type="Pfam" id="PF01464">
    <property type="entry name" value="SLT"/>
    <property type="match status" value="1"/>
</dbReference>
<proteinExistence type="predicted"/>
<accession>A0A8K0UL89</accession>
<feature type="chain" id="PRO_5035457847" evidence="2">
    <location>
        <begin position="20"/>
        <end position="330"/>
    </location>
</feature>
<organism evidence="4 5">
    <name type="scientific">Cristinia sonorae</name>
    <dbReference type="NCBI Taxonomy" id="1940300"/>
    <lineage>
        <taxon>Eukaryota</taxon>
        <taxon>Fungi</taxon>
        <taxon>Dikarya</taxon>
        <taxon>Basidiomycota</taxon>
        <taxon>Agaricomycotina</taxon>
        <taxon>Agaricomycetes</taxon>
        <taxon>Agaricomycetidae</taxon>
        <taxon>Agaricales</taxon>
        <taxon>Pleurotineae</taxon>
        <taxon>Stephanosporaceae</taxon>
        <taxon>Cristinia</taxon>
    </lineage>
</organism>
<comment type="caution">
    <text evidence="4">The sequence shown here is derived from an EMBL/GenBank/DDBJ whole genome shotgun (WGS) entry which is preliminary data.</text>
</comment>
<keyword evidence="2" id="KW-0732">Signal</keyword>
<dbReference type="InterPro" id="IPR008258">
    <property type="entry name" value="Transglycosylase_SLT_dom_1"/>
</dbReference>
<reference evidence="4" key="1">
    <citation type="journal article" date="2021" name="New Phytol.">
        <title>Evolutionary innovations through gain and loss of genes in the ectomycorrhizal Boletales.</title>
        <authorList>
            <person name="Wu G."/>
            <person name="Miyauchi S."/>
            <person name="Morin E."/>
            <person name="Kuo A."/>
            <person name="Drula E."/>
            <person name="Varga T."/>
            <person name="Kohler A."/>
            <person name="Feng B."/>
            <person name="Cao Y."/>
            <person name="Lipzen A."/>
            <person name="Daum C."/>
            <person name="Hundley H."/>
            <person name="Pangilinan J."/>
            <person name="Johnson J."/>
            <person name="Barry K."/>
            <person name="LaButti K."/>
            <person name="Ng V."/>
            <person name="Ahrendt S."/>
            <person name="Min B."/>
            <person name="Choi I.G."/>
            <person name="Park H."/>
            <person name="Plett J.M."/>
            <person name="Magnuson J."/>
            <person name="Spatafora J.W."/>
            <person name="Nagy L.G."/>
            <person name="Henrissat B."/>
            <person name="Grigoriev I.V."/>
            <person name="Yang Z.L."/>
            <person name="Xu J."/>
            <person name="Martin F.M."/>
        </authorList>
    </citation>
    <scope>NUCLEOTIDE SEQUENCE</scope>
    <source>
        <strain evidence="4">KKN 215</strain>
    </source>
</reference>
<dbReference type="EMBL" id="JAEVFJ010000027">
    <property type="protein sequence ID" value="KAH8093911.1"/>
    <property type="molecule type" value="Genomic_DNA"/>
</dbReference>
<dbReference type="AlphaFoldDB" id="A0A8K0UL89"/>
<evidence type="ECO:0000259" key="3">
    <source>
        <dbReference type="Pfam" id="PF01464"/>
    </source>
</evidence>
<dbReference type="InterPro" id="IPR023346">
    <property type="entry name" value="Lysozyme-like_dom_sf"/>
</dbReference>
<dbReference type="OrthoDB" id="2537480at2759"/>
<feature type="region of interest" description="Disordered" evidence="1">
    <location>
        <begin position="45"/>
        <end position="143"/>
    </location>
</feature>